<sequence length="79" mass="8497">MLTTLWSRELLTARLSADIALDRATHLPVTTRAQLHLDLLNTATALEAGRLSADEALAEFEGIRGRLTPESVSDPAISA</sequence>
<evidence type="ECO:0000313" key="2">
    <source>
        <dbReference type="Proteomes" id="UP000280008"/>
    </source>
</evidence>
<comment type="caution">
    <text evidence="1">The sequence shown here is derived from an EMBL/GenBank/DDBJ whole genome shotgun (WGS) entry which is preliminary data.</text>
</comment>
<dbReference type="AlphaFoldDB" id="A0A495IGH2"/>
<dbReference type="Proteomes" id="UP000280008">
    <property type="component" value="Unassembled WGS sequence"/>
</dbReference>
<name>A0A495IGH2_9MICO</name>
<gene>
    <name evidence="1" type="ORF">C8E83_1533</name>
</gene>
<accession>A0A495IGH2</accession>
<protein>
    <submittedName>
        <fullName evidence="1">Uncharacterized protein</fullName>
    </submittedName>
</protein>
<organism evidence="1 2">
    <name type="scientific">Frondihabitans australicus</name>
    <dbReference type="NCBI Taxonomy" id="386892"/>
    <lineage>
        <taxon>Bacteria</taxon>
        <taxon>Bacillati</taxon>
        <taxon>Actinomycetota</taxon>
        <taxon>Actinomycetes</taxon>
        <taxon>Micrococcales</taxon>
        <taxon>Microbacteriaceae</taxon>
        <taxon>Frondihabitans</taxon>
    </lineage>
</organism>
<proteinExistence type="predicted"/>
<dbReference type="RefSeq" id="WP_121369169.1">
    <property type="nucleotide sequence ID" value="NZ_RBKS01000001.1"/>
</dbReference>
<dbReference type="EMBL" id="RBKS01000001">
    <property type="protein sequence ID" value="RKR74421.1"/>
    <property type="molecule type" value="Genomic_DNA"/>
</dbReference>
<evidence type="ECO:0000313" key="1">
    <source>
        <dbReference type="EMBL" id="RKR74421.1"/>
    </source>
</evidence>
<reference evidence="1 2" key="1">
    <citation type="submission" date="2018-10" db="EMBL/GenBank/DDBJ databases">
        <title>Sequencing the genomes of 1000 actinobacteria strains.</title>
        <authorList>
            <person name="Klenk H.-P."/>
        </authorList>
    </citation>
    <scope>NUCLEOTIDE SEQUENCE [LARGE SCALE GENOMIC DNA]</scope>
    <source>
        <strain evidence="1 2">DSM 17894</strain>
    </source>
</reference>
<dbReference type="OrthoDB" id="5131636at2"/>
<keyword evidence="2" id="KW-1185">Reference proteome</keyword>